<name>A0AAD8M0F4_9APIA</name>
<organism evidence="1 2">
    <name type="scientific">Heracleum sosnowskyi</name>
    <dbReference type="NCBI Taxonomy" id="360622"/>
    <lineage>
        <taxon>Eukaryota</taxon>
        <taxon>Viridiplantae</taxon>
        <taxon>Streptophyta</taxon>
        <taxon>Embryophyta</taxon>
        <taxon>Tracheophyta</taxon>
        <taxon>Spermatophyta</taxon>
        <taxon>Magnoliopsida</taxon>
        <taxon>eudicotyledons</taxon>
        <taxon>Gunneridae</taxon>
        <taxon>Pentapetalae</taxon>
        <taxon>asterids</taxon>
        <taxon>campanulids</taxon>
        <taxon>Apiales</taxon>
        <taxon>Apiaceae</taxon>
        <taxon>Apioideae</taxon>
        <taxon>apioid superclade</taxon>
        <taxon>Tordylieae</taxon>
        <taxon>Tordyliinae</taxon>
        <taxon>Heracleum</taxon>
    </lineage>
</organism>
<dbReference type="Proteomes" id="UP001237642">
    <property type="component" value="Unassembled WGS sequence"/>
</dbReference>
<proteinExistence type="predicted"/>
<reference evidence="1" key="1">
    <citation type="submission" date="2023-02" db="EMBL/GenBank/DDBJ databases">
        <title>Genome of toxic invasive species Heracleum sosnowskyi carries increased number of genes despite the absence of recent whole-genome duplications.</title>
        <authorList>
            <person name="Schelkunov M."/>
            <person name="Shtratnikova V."/>
            <person name="Makarenko M."/>
            <person name="Klepikova A."/>
            <person name="Omelchenko D."/>
            <person name="Novikova G."/>
            <person name="Obukhova E."/>
            <person name="Bogdanov V."/>
            <person name="Penin A."/>
            <person name="Logacheva M."/>
        </authorList>
    </citation>
    <scope>NUCLEOTIDE SEQUENCE</scope>
    <source>
        <strain evidence="1">Hsosn_3</strain>
        <tissue evidence="1">Leaf</tissue>
    </source>
</reference>
<keyword evidence="2" id="KW-1185">Reference proteome</keyword>
<evidence type="ECO:0000313" key="2">
    <source>
        <dbReference type="Proteomes" id="UP001237642"/>
    </source>
</evidence>
<sequence length="216" mass="25200">MALMDRKKFKALILGRFNTRRGWKLGLLLIAEGIRSNCERGEMRRTLNAALRSSVHVLKLINVYLEGNQRSISTLSIASSKQKMSYSQQHVLKQWYCNYSTNRAEKVAEKYSKTNLDEMKAYCETLVDAEIWEDLRDVFRMWIAREDEPNIDIDFFNFYLKACSEIGGCNLINLFDELHHYEDNYQIKGHAVTYNLIMDFAVRCEAHGIHVGIIIF</sequence>
<reference evidence="1" key="2">
    <citation type="submission" date="2023-05" db="EMBL/GenBank/DDBJ databases">
        <authorList>
            <person name="Schelkunov M.I."/>
        </authorList>
    </citation>
    <scope>NUCLEOTIDE SEQUENCE</scope>
    <source>
        <strain evidence="1">Hsosn_3</strain>
        <tissue evidence="1">Leaf</tissue>
    </source>
</reference>
<comment type="caution">
    <text evidence="1">The sequence shown here is derived from an EMBL/GenBank/DDBJ whole genome shotgun (WGS) entry which is preliminary data.</text>
</comment>
<evidence type="ECO:0000313" key="1">
    <source>
        <dbReference type="EMBL" id="KAK1356041.1"/>
    </source>
</evidence>
<accession>A0AAD8M0F4</accession>
<protein>
    <submittedName>
        <fullName evidence="1">Uncharacterized protein</fullName>
    </submittedName>
</protein>
<dbReference type="AlphaFoldDB" id="A0AAD8M0F4"/>
<dbReference type="EMBL" id="JAUIZM010000011">
    <property type="protein sequence ID" value="KAK1356041.1"/>
    <property type="molecule type" value="Genomic_DNA"/>
</dbReference>
<gene>
    <name evidence="1" type="ORF">POM88_049297</name>
</gene>